<feature type="transmembrane region" description="Helical" evidence="7">
    <location>
        <begin position="328"/>
        <end position="348"/>
    </location>
</feature>
<comment type="similarity">
    <text evidence="2">Belongs to the major facilitator superfamily.</text>
</comment>
<feature type="transmembrane region" description="Helical" evidence="7">
    <location>
        <begin position="58"/>
        <end position="75"/>
    </location>
</feature>
<comment type="caution">
    <text evidence="9">The sequence shown here is derived from an EMBL/GenBank/DDBJ whole genome shotgun (WGS) entry which is preliminary data.</text>
</comment>
<dbReference type="GO" id="GO:0016020">
    <property type="term" value="C:membrane"/>
    <property type="evidence" value="ECO:0007669"/>
    <property type="project" value="UniProtKB-SubCell"/>
</dbReference>
<dbReference type="InterPro" id="IPR036259">
    <property type="entry name" value="MFS_trans_sf"/>
</dbReference>
<feature type="transmembrane region" description="Helical" evidence="7">
    <location>
        <begin position="462"/>
        <end position="485"/>
    </location>
</feature>
<dbReference type="EMBL" id="QGMK01000305">
    <property type="protein sequence ID" value="TVY82541.1"/>
    <property type="molecule type" value="Genomic_DNA"/>
</dbReference>
<dbReference type="Gene3D" id="1.20.1250.20">
    <property type="entry name" value="MFS general substrate transporter like domains"/>
    <property type="match status" value="1"/>
</dbReference>
<keyword evidence="5 7" id="KW-0472">Membrane</keyword>
<evidence type="ECO:0000256" key="5">
    <source>
        <dbReference type="ARBA" id="ARBA00023136"/>
    </source>
</evidence>
<evidence type="ECO:0000256" key="7">
    <source>
        <dbReference type="SAM" id="Phobius"/>
    </source>
</evidence>
<dbReference type="OrthoDB" id="5296287at2759"/>
<feature type="transmembrane region" description="Helical" evidence="7">
    <location>
        <begin position="215"/>
        <end position="235"/>
    </location>
</feature>
<feature type="transmembrane region" description="Helical" evidence="7">
    <location>
        <begin position="369"/>
        <end position="388"/>
    </location>
</feature>
<dbReference type="InterPro" id="IPR020846">
    <property type="entry name" value="MFS_dom"/>
</dbReference>
<dbReference type="Proteomes" id="UP000469558">
    <property type="component" value="Unassembled WGS sequence"/>
</dbReference>
<dbReference type="PANTHER" id="PTHR23502">
    <property type="entry name" value="MAJOR FACILITATOR SUPERFAMILY"/>
    <property type="match status" value="1"/>
</dbReference>
<reference evidence="9 10" key="1">
    <citation type="submission" date="2018-05" db="EMBL/GenBank/DDBJ databases">
        <title>Genome sequencing and assembly of the regulated plant pathogen Lachnellula willkommii and related sister species for the development of diagnostic species identification markers.</title>
        <authorList>
            <person name="Giroux E."/>
            <person name="Bilodeau G."/>
        </authorList>
    </citation>
    <scope>NUCLEOTIDE SEQUENCE [LARGE SCALE GENOMIC DNA]</scope>
    <source>
        <strain evidence="9 10">CBS 268.59</strain>
    </source>
</reference>
<evidence type="ECO:0000256" key="2">
    <source>
        <dbReference type="ARBA" id="ARBA00008335"/>
    </source>
</evidence>
<proteinExistence type="inferred from homology"/>
<keyword evidence="4 7" id="KW-1133">Transmembrane helix</keyword>
<evidence type="ECO:0000256" key="1">
    <source>
        <dbReference type="ARBA" id="ARBA00004141"/>
    </source>
</evidence>
<accession>A0A8T9CAC3</accession>
<feature type="transmembrane region" description="Helical" evidence="7">
    <location>
        <begin position="152"/>
        <end position="173"/>
    </location>
</feature>
<feature type="domain" description="Major facilitator superfamily (MFS) profile" evidence="8">
    <location>
        <begin position="60"/>
        <end position="488"/>
    </location>
</feature>
<dbReference type="CDD" id="cd17323">
    <property type="entry name" value="MFS_Tpo1_MDR_like"/>
    <property type="match status" value="1"/>
</dbReference>
<gene>
    <name evidence="9" type="primary">radE_2</name>
    <name evidence="9" type="ORF">LSUE1_G002439</name>
</gene>
<feature type="transmembrane region" description="Helical" evidence="7">
    <location>
        <begin position="127"/>
        <end position="146"/>
    </location>
</feature>
<feature type="region of interest" description="Disordered" evidence="6">
    <location>
        <begin position="1"/>
        <end position="53"/>
    </location>
</feature>
<keyword evidence="10" id="KW-1185">Reference proteome</keyword>
<feature type="transmembrane region" description="Helical" evidence="7">
    <location>
        <begin position="429"/>
        <end position="450"/>
    </location>
</feature>
<evidence type="ECO:0000313" key="9">
    <source>
        <dbReference type="EMBL" id="TVY82541.1"/>
    </source>
</evidence>
<feature type="transmembrane region" description="Helical" evidence="7">
    <location>
        <begin position="95"/>
        <end position="115"/>
    </location>
</feature>
<keyword evidence="3 7" id="KW-0812">Transmembrane</keyword>
<evidence type="ECO:0000259" key="8">
    <source>
        <dbReference type="PROSITE" id="PS50850"/>
    </source>
</evidence>
<dbReference type="PROSITE" id="PS50850">
    <property type="entry name" value="MFS"/>
    <property type="match status" value="1"/>
</dbReference>
<dbReference type="AlphaFoldDB" id="A0A8T9CAC3"/>
<name>A0A8T9CAC3_9HELO</name>
<dbReference type="FunFam" id="1.20.1250.20:FF:000011">
    <property type="entry name" value="MFS multidrug transporter, putative"/>
    <property type="match status" value="1"/>
</dbReference>
<dbReference type="SUPFAM" id="SSF103473">
    <property type="entry name" value="MFS general substrate transporter"/>
    <property type="match status" value="1"/>
</dbReference>
<dbReference type="InterPro" id="IPR011701">
    <property type="entry name" value="MFS"/>
</dbReference>
<dbReference type="Pfam" id="PF07690">
    <property type="entry name" value="MFS_1"/>
    <property type="match status" value="1"/>
</dbReference>
<sequence>MSSDTTRQNSASATDVEKQQQDTSIHTSDNKEKDPNVVDWDGEDDPEKPVNWTGKKKWANGGLLAAMTFITPLASSMFAPGVEDVLIEFHSSSTLLASLTVSIYILGYALGPLLVAPLSEMYGRVPLYHASNVLFCIFTMACAVSSNLNMLIAFRFFAGAAGSTPITIGGGSFGDMFSVEERGKAIAIWSMGPLLGPVIGPVAGGFLAESAGWRWVFWLILILAGILTIMMFIFLKETYPVALLEQKAARLRKSTGNPNLRSALTLDLPPRELFKRTIFRPIKMFLSPIVLLLSTYMAFVYGILYLLFTTITDVFIDTYGFSQGTSGLAYLGLGIGMFAGLIAFGIGSDKLIKTLSAKNGGVMKPEFRFPPMIPASFFVPAGLLLYGWTAKYGVFWIVPIIGTGLVGTGLIGSFMPISTYLIDAFTIHSASALAANTILRSLFGCFLPLAGPPLYEKLGLGWGNSLLAFIAMAMIPIPVMFWRYGESIRTNQRFKINF</sequence>
<dbReference type="PANTHER" id="PTHR23502:SF68">
    <property type="entry name" value="MULTIDRUG TRANSPORTER, PUTATIVE (AFU_ORTHOLOGUE AFUA_3G01120)-RELATED"/>
    <property type="match status" value="1"/>
</dbReference>
<evidence type="ECO:0000256" key="6">
    <source>
        <dbReference type="SAM" id="MobiDB-lite"/>
    </source>
</evidence>
<evidence type="ECO:0000313" key="10">
    <source>
        <dbReference type="Proteomes" id="UP000469558"/>
    </source>
</evidence>
<comment type="subcellular location">
    <subcellularLocation>
        <location evidence="1">Membrane</location>
        <topology evidence="1">Multi-pass membrane protein</topology>
    </subcellularLocation>
</comment>
<feature type="transmembrane region" description="Helical" evidence="7">
    <location>
        <begin position="285"/>
        <end position="308"/>
    </location>
</feature>
<organism evidence="9 10">
    <name type="scientific">Lachnellula suecica</name>
    <dbReference type="NCBI Taxonomy" id="602035"/>
    <lineage>
        <taxon>Eukaryota</taxon>
        <taxon>Fungi</taxon>
        <taxon>Dikarya</taxon>
        <taxon>Ascomycota</taxon>
        <taxon>Pezizomycotina</taxon>
        <taxon>Leotiomycetes</taxon>
        <taxon>Helotiales</taxon>
        <taxon>Lachnaceae</taxon>
        <taxon>Lachnellula</taxon>
    </lineage>
</organism>
<feature type="transmembrane region" description="Helical" evidence="7">
    <location>
        <begin position="185"/>
        <end position="203"/>
    </location>
</feature>
<dbReference type="GO" id="GO:0022857">
    <property type="term" value="F:transmembrane transporter activity"/>
    <property type="evidence" value="ECO:0007669"/>
    <property type="project" value="InterPro"/>
</dbReference>
<feature type="compositionally biased region" description="Polar residues" evidence="6">
    <location>
        <begin position="1"/>
        <end position="13"/>
    </location>
</feature>
<evidence type="ECO:0000256" key="3">
    <source>
        <dbReference type="ARBA" id="ARBA00022692"/>
    </source>
</evidence>
<protein>
    <submittedName>
        <fullName evidence="9">Efflux pump radE</fullName>
    </submittedName>
</protein>
<feature type="transmembrane region" description="Helical" evidence="7">
    <location>
        <begin position="394"/>
        <end position="417"/>
    </location>
</feature>
<evidence type="ECO:0000256" key="4">
    <source>
        <dbReference type="ARBA" id="ARBA00022989"/>
    </source>
</evidence>